<comment type="similarity">
    <text evidence="2">Belongs to the OmpP1/FadL family.</text>
</comment>
<reference evidence="9 10" key="1">
    <citation type="submission" date="2016-11" db="EMBL/GenBank/DDBJ databases">
        <authorList>
            <person name="Jaros S."/>
            <person name="Januszkiewicz K."/>
            <person name="Wedrychowicz H."/>
        </authorList>
    </citation>
    <scope>NUCLEOTIDE SEQUENCE [LARGE SCALE GENOMIC DNA]</scope>
    <source>
        <strain evidence="9 10">DSM 18899</strain>
    </source>
</reference>
<dbReference type="SUPFAM" id="SSF56935">
    <property type="entry name" value="Porins"/>
    <property type="match status" value="1"/>
</dbReference>
<evidence type="ECO:0000256" key="4">
    <source>
        <dbReference type="ARBA" id="ARBA00022692"/>
    </source>
</evidence>
<keyword evidence="6" id="KW-0472">Membrane</keyword>
<comment type="subcellular location">
    <subcellularLocation>
        <location evidence="1">Cell outer membrane</location>
        <topology evidence="1">Multi-pass membrane protein</topology>
    </subcellularLocation>
</comment>
<evidence type="ECO:0000313" key="9">
    <source>
        <dbReference type="EMBL" id="SFZ73789.1"/>
    </source>
</evidence>
<evidence type="ECO:0000256" key="2">
    <source>
        <dbReference type="ARBA" id="ARBA00008163"/>
    </source>
</evidence>
<dbReference type="GO" id="GO:0015483">
    <property type="term" value="F:long-chain fatty acid transporting porin activity"/>
    <property type="evidence" value="ECO:0007669"/>
    <property type="project" value="TreeGrafter"/>
</dbReference>
<dbReference type="Gene3D" id="2.40.160.60">
    <property type="entry name" value="Outer membrane protein transport protein (OMPP1/FadL/TodX)"/>
    <property type="match status" value="1"/>
</dbReference>
<name>A0A1K2HAT0_9NEIS</name>
<accession>A0A1K2HAT0</accession>
<evidence type="ECO:0000313" key="10">
    <source>
        <dbReference type="Proteomes" id="UP000186513"/>
    </source>
</evidence>
<evidence type="ECO:0000256" key="5">
    <source>
        <dbReference type="ARBA" id="ARBA00022729"/>
    </source>
</evidence>
<dbReference type="RefSeq" id="WP_072427512.1">
    <property type="nucleotide sequence ID" value="NZ_FPKR01000003.1"/>
</dbReference>
<dbReference type="Pfam" id="PF03349">
    <property type="entry name" value="Toluene_X"/>
    <property type="match status" value="1"/>
</dbReference>
<keyword evidence="7" id="KW-0998">Cell outer membrane</keyword>
<evidence type="ECO:0000256" key="8">
    <source>
        <dbReference type="SAM" id="SignalP"/>
    </source>
</evidence>
<feature type="chain" id="PRO_5012498758" evidence="8">
    <location>
        <begin position="24"/>
        <end position="534"/>
    </location>
</feature>
<sequence length="534" mass="56165">MSKHALRVTTLLVSAALAQHAYASGFQFSSQSAANQATANSSAAEVVDASTISYNPAGLSYLEGNQFSGTLTVVSPSIKAKNAQATTPLGNKITDGNGNTITNDSIGDPAAAPHAYLSSRLSDKVGIGLGVYVPFGSGTDYERNSVLRYNVNQTMLKVLALNPAMSLKLTPKVSVGFGVIAQHADAELRQYANFASSMFGGFTRQAAQLNAAGDQAAANGNAAAAAALYASADQMEAAAGKALAQDGKGPLDGYAEINGDDWGFGFNFGALWDVSDSTRVGFSYRSKVKHELRGTADWTLPTGAAVDSINTNLTPLGTSVRSVVENSLGYVDSAASVAVTTPESFSLHLMQQVNPATKLYADISYTKHSSFTQADVIYAVPKVTIDTSADGKTNFTRLQPKWKNTTKIALGGSYQFSDALQLRAGLAHDKSPVPSENDRLSTLPDSDRTWLSLGGKYAFNKSLTLDAAYTYIMIKDASAKVNGYCGGTRPDLVAYQNNPSQTPGAVNCVSSYTAGTVDFDSSAHLIGLQASYRF</sequence>
<dbReference type="PANTHER" id="PTHR35093:SF8">
    <property type="entry name" value="OUTER MEMBRANE PROTEIN NMB0088-RELATED"/>
    <property type="match status" value="1"/>
</dbReference>
<dbReference type="OrthoDB" id="19849at2"/>
<gene>
    <name evidence="9" type="ORF">SAMN02745887_00983</name>
</gene>
<evidence type="ECO:0000256" key="1">
    <source>
        <dbReference type="ARBA" id="ARBA00004571"/>
    </source>
</evidence>
<feature type="signal peptide" evidence="8">
    <location>
        <begin position="1"/>
        <end position="23"/>
    </location>
</feature>
<evidence type="ECO:0000256" key="3">
    <source>
        <dbReference type="ARBA" id="ARBA00022452"/>
    </source>
</evidence>
<keyword evidence="4" id="KW-0812">Transmembrane</keyword>
<keyword evidence="5 8" id="KW-0732">Signal</keyword>
<evidence type="ECO:0000256" key="7">
    <source>
        <dbReference type="ARBA" id="ARBA00023237"/>
    </source>
</evidence>
<dbReference type="AlphaFoldDB" id="A0A1K2HAT0"/>
<dbReference type="PANTHER" id="PTHR35093">
    <property type="entry name" value="OUTER MEMBRANE PROTEIN NMB0088-RELATED"/>
    <property type="match status" value="1"/>
</dbReference>
<dbReference type="Proteomes" id="UP000186513">
    <property type="component" value="Unassembled WGS sequence"/>
</dbReference>
<keyword evidence="3" id="KW-1134">Transmembrane beta strand</keyword>
<dbReference type="InterPro" id="IPR005017">
    <property type="entry name" value="OMPP1/FadL/TodX"/>
</dbReference>
<organism evidence="9 10">
    <name type="scientific">Chitinimonas taiwanensis DSM 18899</name>
    <dbReference type="NCBI Taxonomy" id="1121279"/>
    <lineage>
        <taxon>Bacteria</taxon>
        <taxon>Pseudomonadati</taxon>
        <taxon>Pseudomonadota</taxon>
        <taxon>Betaproteobacteria</taxon>
        <taxon>Neisseriales</taxon>
        <taxon>Chitinibacteraceae</taxon>
        <taxon>Chitinimonas</taxon>
    </lineage>
</organism>
<dbReference type="EMBL" id="FPKR01000003">
    <property type="protein sequence ID" value="SFZ73789.1"/>
    <property type="molecule type" value="Genomic_DNA"/>
</dbReference>
<dbReference type="STRING" id="1121279.SAMN02745887_00983"/>
<protein>
    <submittedName>
        <fullName evidence="9">Long-chain fatty acid transport protein</fullName>
    </submittedName>
</protein>
<keyword evidence="10" id="KW-1185">Reference proteome</keyword>
<evidence type="ECO:0000256" key="6">
    <source>
        <dbReference type="ARBA" id="ARBA00023136"/>
    </source>
</evidence>
<proteinExistence type="inferred from homology"/>
<dbReference type="GO" id="GO:0009279">
    <property type="term" value="C:cell outer membrane"/>
    <property type="evidence" value="ECO:0007669"/>
    <property type="project" value="UniProtKB-SubCell"/>
</dbReference>